<organism evidence="1 2">
    <name type="scientific">Eumeta variegata</name>
    <name type="common">Bagworm moth</name>
    <name type="synonym">Eumeta japonica</name>
    <dbReference type="NCBI Taxonomy" id="151549"/>
    <lineage>
        <taxon>Eukaryota</taxon>
        <taxon>Metazoa</taxon>
        <taxon>Ecdysozoa</taxon>
        <taxon>Arthropoda</taxon>
        <taxon>Hexapoda</taxon>
        <taxon>Insecta</taxon>
        <taxon>Pterygota</taxon>
        <taxon>Neoptera</taxon>
        <taxon>Endopterygota</taxon>
        <taxon>Lepidoptera</taxon>
        <taxon>Glossata</taxon>
        <taxon>Ditrysia</taxon>
        <taxon>Tineoidea</taxon>
        <taxon>Psychidae</taxon>
        <taxon>Oiketicinae</taxon>
        <taxon>Eumeta</taxon>
    </lineage>
</organism>
<keyword evidence="2" id="KW-1185">Reference proteome</keyword>
<dbReference type="Proteomes" id="UP000299102">
    <property type="component" value="Unassembled WGS sequence"/>
</dbReference>
<evidence type="ECO:0000313" key="1">
    <source>
        <dbReference type="EMBL" id="GBP63618.1"/>
    </source>
</evidence>
<accession>A0A4C1XJL0</accession>
<dbReference type="EMBL" id="BGZK01000874">
    <property type="protein sequence ID" value="GBP63618.1"/>
    <property type="molecule type" value="Genomic_DNA"/>
</dbReference>
<dbReference type="AlphaFoldDB" id="A0A4C1XJL0"/>
<evidence type="ECO:0000313" key="2">
    <source>
        <dbReference type="Proteomes" id="UP000299102"/>
    </source>
</evidence>
<gene>
    <name evidence="1" type="ORF">EVAR_54447_1</name>
</gene>
<protein>
    <submittedName>
        <fullName evidence="1">Uncharacterized protein</fullName>
    </submittedName>
</protein>
<name>A0A4C1XJL0_EUMVA</name>
<comment type="caution">
    <text evidence="1">The sequence shown here is derived from an EMBL/GenBank/DDBJ whole genome shotgun (WGS) entry which is preliminary data.</text>
</comment>
<proteinExistence type="predicted"/>
<reference evidence="1 2" key="1">
    <citation type="journal article" date="2019" name="Commun. Biol.">
        <title>The bagworm genome reveals a unique fibroin gene that provides high tensile strength.</title>
        <authorList>
            <person name="Kono N."/>
            <person name="Nakamura H."/>
            <person name="Ohtoshi R."/>
            <person name="Tomita M."/>
            <person name="Numata K."/>
            <person name="Arakawa K."/>
        </authorList>
    </citation>
    <scope>NUCLEOTIDE SEQUENCE [LARGE SCALE GENOMIC DNA]</scope>
</reference>
<sequence>MRIDKRTVDPSQGHKDTESINLRRSAIVLMYSSHGVDYPPPLVPHRGDEREDKKRIYLREISAPPAARKVRAVFAKIHEEVISITRRHFQTSLRLALSVYHVIMEVPKVRAMPFVGGVTSLNLH</sequence>